<keyword evidence="10" id="KW-1185">Reference proteome</keyword>
<feature type="domain" description="Helicase C-terminal" evidence="9">
    <location>
        <begin position="355"/>
        <end position="471"/>
    </location>
</feature>
<dbReference type="Gene3D" id="3.40.50.80">
    <property type="entry name" value="Nucleotide-binding domain of ferredoxin-NADP reductase (FNR) module"/>
    <property type="match status" value="1"/>
</dbReference>
<keyword evidence="1" id="KW-0547">Nucleotide-binding</keyword>
<proteinExistence type="predicted"/>
<keyword evidence="3" id="KW-0378">Hydrolase</keyword>
<dbReference type="GO" id="GO:0016787">
    <property type="term" value="F:hydrolase activity"/>
    <property type="evidence" value="ECO:0007669"/>
    <property type="project" value="UniProtKB-KW"/>
</dbReference>
<dbReference type="PANTHER" id="PTHR47964:SF1">
    <property type="entry name" value="ATP-DEPENDENT DNA HELICASE HOMOLOG RECG, CHLOROPLASTIC"/>
    <property type="match status" value="1"/>
</dbReference>
<evidence type="ECO:0000313" key="10">
    <source>
        <dbReference type="Proteomes" id="UP000095287"/>
    </source>
</evidence>
<dbReference type="SMART" id="SM00490">
    <property type="entry name" value="HELICc"/>
    <property type="match status" value="1"/>
</dbReference>
<dbReference type="Gene3D" id="2.40.30.10">
    <property type="entry name" value="Translation factors"/>
    <property type="match status" value="1"/>
</dbReference>
<keyword evidence="6" id="KW-0238">DNA-binding</keyword>
<dbReference type="WBParaSite" id="L893_g9104.t1">
    <property type="protein sequence ID" value="L893_g9104.t1"/>
    <property type="gene ID" value="L893_g9104"/>
</dbReference>
<dbReference type="InterPro" id="IPR047112">
    <property type="entry name" value="RecG/Mfd"/>
</dbReference>
<accession>A0A1I8ATN6</accession>
<evidence type="ECO:0000259" key="9">
    <source>
        <dbReference type="PROSITE" id="PS51194"/>
    </source>
</evidence>
<dbReference type="SUPFAM" id="SSF63380">
    <property type="entry name" value="Riboflavin synthase domain-like"/>
    <property type="match status" value="1"/>
</dbReference>
<evidence type="ECO:0000256" key="2">
    <source>
        <dbReference type="ARBA" id="ARBA00022763"/>
    </source>
</evidence>
<name>A0A1I8ATN6_9BILA</name>
<evidence type="ECO:0000259" key="8">
    <source>
        <dbReference type="PROSITE" id="PS51192"/>
    </source>
</evidence>
<reference evidence="11" key="1">
    <citation type="submission" date="2016-11" db="UniProtKB">
        <authorList>
            <consortium name="WormBaseParasite"/>
        </authorList>
    </citation>
    <scope>IDENTIFICATION</scope>
</reference>
<evidence type="ECO:0000256" key="6">
    <source>
        <dbReference type="ARBA" id="ARBA00023125"/>
    </source>
</evidence>
<keyword evidence="5" id="KW-0067">ATP-binding</keyword>
<evidence type="ECO:0000313" key="11">
    <source>
        <dbReference type="WBParaSite" id="L893_g9104.t1"/>
    </source>
</evidence>
<sequence length="471" mass="51796">MRAYSIASANYEENLEFLSIKVQDGPLTSRLQHLKEGDTILVSRKPVGTLVIDDLRAGRNLFLFGTGTGLAPFMSIIKDPDTYERFEKVVLVHGVRFVSELAYSDFIQNELPQNEYFGEVARAARQAQRAKPMREGNSDLAKALLASLPFKLTAAQKRCVKEISADMKRSYPMHRLLQGDVGSGKTIVSAIAAVQAIASGFQVALMAPTEILAEQHYLKMRAWLEPLGVELAWLSGSLGVKAKRLAYEAISSGQARLAIGTQALIQDNVQFQQLGLVILDEQHRFGVGQRLELNRKGDAQDKKGQAYLPHQLNMSATPIPRTLAMAFFADLDVSAIDELPPGRSPIITKLAADNRRDEIMARVRAEVAQGRQAYWVCPLVEESEALQLQTAVDTHAALEQALAPLRVGLIHGRLSSTEKAEVMEAFRSGNLDVLVATTVIEVGVDVPNASLMIIEHAERFGLAQLHQLRGR</sequence>
<dbReference type="SUPFAM" id="SSF52540">
    <property type="entry name" value="P-loop containing nucleoside triphosphate hydrolases"/>
    <property type="match status" value="2"/>
</dbReference>
<dbReference type="Pfam" id="PF00270">
    <property type="entry name" value="DEAD"/>
    <property type="match status" value="1"/>
</dbReference>
<dbReference type="AlphaFoldDB" id="A0A1I8ATN6"/>
<dbReference type="SUPFAM" id="SSF52343">
    <property type="entry name" value="Ferredoxin reductase-like, C-terminal NADP-linked domain"/>
    <property type="match status" value="1"/>
</dbReference>
<dbReference type="PROSITE" id="PS51194">
    <property type="entry name" value="HELICASE_CTER"/>
    <property type="match status" value="1"/>
</dbReference>
<dbReference type="GO" id="GO:0003678">
    <property type="term" value="F:DNA helicase activity"/>
    <property type="evidence" value="ECO:0007669"/>
    <property type="project" value="TreeGrafter"/>
</dbReference>
<dbReference type="GO" id="GO:0005524">
    <property type="term" value="F:ATP binding"/>
    <property type="evidence" value="ECO:0007669"/>
    <property type="project" value="UniProtKB-KW"/>
</dbReference>
<evidence type="ECO:0000256" key="1">
    <source>
        <dbReference type="ARBA" id="ARBA00022741"/>
    </source>
</evidence>
<evidence type="ECO:0000256" key="4">
    <source>
        <dbReference type="ARBA" id="ARBA00022806"/>
    </source>
</evidence>
<evidence type="ECO:0000256" key="7">
    <source>
        <dbReference type="ARBA" id="ARBA00023204"/>
    </source>
</evidence>
<dbReference type="InterPro" id="IPR001650">
    <property type="entry name" value="Helicase_C-like"/>
</dbReference>
<dbReference type="Gene3D" id="3.40.50.300">
    <property type="entry name" value="P-loop containing nucleotide triphosphate hydrolases"/>
    <property type="match status" value="2"/>
</dbReference>
<dbReference type="InterPro" id="IPR017938">
    <property type="entry name" value="Riboflavin_synthase-like_b-brl"/>
</dbReference>
<dbReference type="InterPro" id="IPR011545">
    <property type="entry name" value="DEAD/DEAH_box_helicase_dom"/>
</dbReference>
<dbReference type="Proteomes" id="UP000095287">
    <property type="component" value="Unplaced"/>
</dbReference>
<dbReference type="Pfam" id="PF00271">
    <property type="entry name" value="Helicase_C"/>
    <property type="match status" value="1"/>
</dbReference>
<feature type="domain" description="Helicase ATP-binding" evidence="8">
    <location>
        <begin position="166"/>
        <end position="336"/>
    </location>
</feature>
<dbReference type="GO" id="GO:0003677">
    <property type="term" value="F:DNA binding"/>
    <property type="evidence" value="ECO:0007669"/>
    <property type="project" value="UniProtKB-KW"/>
</dbReference>
<dbReference type="PROSITE" id="PS51192">
    <property type="entry name" value="HELICASE_ATP_BIND_1"/>
    <property type="match status" value="1"/>
</dbReference>
<dbReference type="CDD" id="cd17992">
    <property type="entry name" value="DEXHc_RecG"/>
    <property type="match status" value="1"/>
</dbReference>
<organism evidence="10 11">
    <name type="scientific">Steinernema glaseri</name>
    <dbReference type="NCBI Taxonomy" id="37863"/>
    <lineage>
        <taxon>Eukaryota</taxon>
        <taxon>Metazoa</taxon>
        <taxon>Ecdysozoa</taxon>
        <taxon>Nematoda</taxon>
        <taxon>Chromadorea</taxon>
        <taxon>Rhabditida</taxon>
        <taxon>Tylenchina</taxon>
        <taxon>Panagrolaimomorpha</taxon>
        <taxon>Strongyloidoidea</taxon>
        <taxon>Steinernematidae</taxon>
        <taxon>Steinernema</taxon>
    </lineage>
</organism>
<protein>
    <submittedName>
        <fullName evidence="11">ATP-dependent DNA helicase RecG</fullName>
    </submittedName>
</protein>
<dbReference type="InterPro" id="IPR027417">
    <property type="entry name" value="P-loop_NTPase"/>
</dbReference>
<dbReference type="InterPro" id="IPR039261">
    <property type="entry name" value="FNR_nucleotide-bd"/>
</dbReference>
<evidence type="ECO:0000256" key="3">
    <source>
        <dbReference type="ARBA" id="ARBA00022801"/>
    </source>
</evidence>
<dbReference type="SMART" id="SM00487">
    <property type="entry name" value="DEXDc"/>
    <property type="match status" value="1"/>
</dbReference>
<keyword evidence="4" id="KW-0347">Helicase</keyword>
<dbReference type="PANTHER" id="PTHR47964">
    <property type="entry name" value="ATP-DEPENDENT DNA HELICASE HOMOLOG RECG, CHLOROPLASTIC"/>
    <property type="match status" value="1"/>
</dbReference>
<keyword evidence="7" id="KW-0234">DNA repair</keyword>
<dbReference type="GO" id="GO:0006281">
    <property type="term" value="P:DNA repair"/>
    <property type="evidence" value="ECO:0007669"/>
    <property type="project" value="UniProtKB-KW"/>
</dbReference>
<dbReference type="InterPro" id="IPR014001">
    <property type="entry name" value="Helicase_ATP-bd"/>
</dbReference>
<evidence type="ECO:0000256" key="5">
    <source>
        <dbReference type="ARBA" id="ARBA00022840"/>
    </source>
</evidence>
<keyword evidence="2" id="KW-0227">DNA damage</keyword>